<feature type="region of interest" description="Disordered" evidence="1">
    <location>
        <begin position="181"/>
        <end position="200"/>
    </location>
</feature>
<dbReference type="EMBL" id="DWWS01000021">
    <property type="protein sequence ID" value="HJC23323.1"/>
    <property type="molecule type" value="Genomic_DNA"/>
</dbReference>
<evidence type="ECO:0000313" key="4">
    <source>
        <dbReference type="Proteomes" id="UP000823891"/>
    </source>
</evidence>
<reference evidence="3" key="1">
    <citation type="journal article" date="2021" name="PeerJ">
        <title>Extensive microbial diversity within the chicken gut microbiome revealed by metagenomics and culture.</title>
        <authorList>
            <person name="Gilroy R."/>
            <person name="Ravi A."/>
            <person name="Getino M."/>
            <person name="Pursley I."/>
            <person name="Horton D.L."/>
            <person name="Alikhan N.F."/>
            <person name="Baker D."/>
            <person name="Gharbi K."/>
            <person name="Hall N."/>
            <person name="Watson M."/>
            <person name="Adriaenssens E.M."/>
            <person name="Foster-Nyarko E."/>
            <person name="Jarju S."/>
            <person name="Secka A."/>
            <person name="Antonio M."/>
            <person name="Oren A."/>
            <person name="Chaudhuri R.R."/>
            <person name="La Ragione R."/>
            <person name="Hildebrand F."/>
            <person name="Pallen M.J."/>
        </authorList>
    </citation>
    <scope>NUCLEOTIDE SEQUENCE</scope>
    <source>
        <strain evidence="3">USAMLcec2-132</strain>
    </source>
</reference>
<sequence length="270" mass="29409">MASFLENKELVAMTIILLLLSILCRFITGIFLNSLIREAENMSTTQNRILKQCKVKFRNCYRLNNGVSNIPAFVEKFMGKIQIGRLTVDGLAHLSGQLMLLAVLAAGLGACAAIIDGKTLGEILPFYLMSFLGLYLYFSISGLVDLEGKKELLKVSLTDFLENHMAPRLAVLDEAELLAEGGSPDAANTKKPKAQEPFAGSVPDPVETAGMPEEPEAVAAFAFADEQAAEGRQIQGAAAGKSAAEKRMEEQVFSKTQEKELEELLKEFFA</sequence>
<feature type="transmembrane region" description="Helical" evidence="2">
    <location>
        <begin position="127"/>
        <end position="146"/>
    </location>
</feature>
<proteinExistence type="predicted"/>
<keyword evidence="2" id="KW-0812">Transmembrane</keyword>
<organism evidence="3 4">
    <name type="scientific">Candidatus Eisenbergiella merdavium</name>
    <dbReference type="NCBI Taxonomy" id="2838551"/>
    <lineage>
        <taxon>Bacteria</taxon>
        <taxon>Bacillati</taxon>
        <taxon>Bacillota</taxon>
        <taxon>Clostridia</taxon>
        <taxon>Lachnospirales</taxon>
        <taxon>Lachnospiraceae</taxon>
        <taxon>Eisenbergiella</taxon>
    </lineage>
</organism>
<protein>
    <submittedName>
        <fullName evidence="3">Uncharacterized protein</fullName>
    </submittedName>
</protein>
<feature type="transmembrane region" description="Helical" evidence="2">
    <location>
        <begin position="98"/>
        <end position="115"/>
    </location>
</feature>
<accession>A0A9D2SPD9</accession>
<feature type="region of interest" description="Disordered" evidence="1">
    <location>
        <begin position="231"/>
        <end position="251"/>
    </location>
</feature>
<gene>
    <name evidence="3" type="ORF">H9761_06425</name>
</gene>
<evidence type="ECO:0000313" key="3">
    <source>
        <dbReference type="EMBL" id="HJC23323.1"/>
    </source>
</evidence>
<dbReference type="AlphaFoldDB" id="A0A9D2SPD9"/>
<keyword evidence="2" id="KW-1133">Transmembrane helix</keyword>
<comment type="caution">
    <text evidence="3">The sequence shown here is derived from an EMBL/GenBank/DDBJ whole genome shotgun (WGS) entry which is preliminary data.</text>
</comment>
<reference evidence="3" key="2">
    <citation type="submission" date="2021-04" db="EMBL/GenBank/DDBJ databases">
        <authorList>
            <person name="Gilroy R."/>
        </authorList>
    </citation>
    <scope>NUCLEOTIDE SEQUENCE</scope>
    <source>
        <strain evidence="3">USAMLcec2-132</strain>
    </source>
</reference>
<evidence type="ECO:0000256" key="1">
    <source>
        <dbReference type="SAM" id="MobiDB-lite"/>
    </source>
</evidence>
<name>A0A9D2SPD9_9FIRM</name>
<dbReference type="Proteomes" id="UP000823891">
    <property type="component" value="Unassembled WGS sequence"/>
</dbReference>
<evidence type="ECO:0000256" key="2">
    <source>
        <dbReference type="SAM" id="Phobius"/>
    </source>
</evidence>
<keyword evidence="2" id="KW-0472">Membrane</keyword>
<feature type="transmembrane region" description="Helical" evidence="2">
    <location>
        <begin position="12"/>
        <end position="32"/>
    </location>
</feature>